<dbReference type="PANTHER" id="PTHR43364">
    <property type="entry name" value="NADH-SPECIFIC METHYLGLYOXAL REDUCTASE-RELATED"/>
    <property type="match status" value="1"/>
</dbReference>
<feature type="domain" description="NADP-dependent oxidoreductase" evidence="4">
    <location>
        <begin position="29"/>
        <end position="81"/>
    </location>
</feature>
<dbReference type="GO" id="GO:0016491">
    <property type="term" value="F:oxidoreductase activity"/>
    <property type="evidence" value="ECO:0007669"/>
    <property type="project" value="UniProtKB-KW"/>
</dbReference>
<evidence type="ECO:0000256" key="3">
    <source>
        <dbReference type="ARBA" id="ARBA00038157"/>
    </source>
</evidence>
<comment type="caution">
    <text evidence="5">The sequence shown here is derived from an EMBL/GenBank/DDBJ whole genome shotgun (WGS) entry which is preliminary data.</text>
</comment>
<dbReference type="InterPro" id="IPR036812">
    <property type="entry name" value="NAD(P)_OxRdtase_dom_sf"/>
</dbReference>
<evidence type="ECO:0000259" key="4">
    <source>
        <dbReference type="Pfam" id="PF00248"/>
    </source>
</evidence>
<keyword evidence="6" id="KW-1185">Reference proteome</keyword>
<dbReference type="Proteomes" id="UP001153618">
    <property type="component" value="Unassembled WGS sequence"/>
</dbReference>
<dbReference type="InterPro" id="IPR023210">
    <property type="entry name" value="NADP_OxRdtase_dom"/>
</dbReference>
<dbReference type="Pfam" id="PF00248">
    <property type="entry name" value="Aldo_ket_red"/>
    <property type="match status" value="1"/>
</dbReference>
<evidence type="ECO:0000313" key="6">
    <source>
        <dbReference type="Proteomes" id="UP001153618"/>
    </source>
</evidence>
<dbReference type="PANTHER" id="PTHR43364:SF7">
    <property type="entry name" value="NADP-DEPENDENT OXIDOREDUCTASE DOMAIN-CONTAINING PROTEIN-RELATED"/>
    <property type="match status" value="1"/>
</dbReference>
<keyword evidence="2" id="KW-0560">Oxidoreductase</keyword>
<proteinExistence type="inferred from homology"/>
<dbReference type="EMBL" id="CAJVOS010000018">
    <property type="protein sequence ID" value="CAG8066305.1"/>
    <property type="molecule type" value="Genomic_DNA"/>
</dbReference>
<comment type="similarity">
    <text evidence="3">Belongs to the aldo/keto reductase family. Aldo/keto reductase 2 subfamily.</text>
</comment>
<organism evidence="5 6">
    <name type="scientific">Penicillium olsonii</name>
    <dbReference type="NCBI Taxonomy" id="99116"/>
    <lineage>
        <taxon>Eukaryota</taxon>
        <taxon>Fungi</taxon>
        <taxon>Dikarya</taxon>
        <taxon>Ascomycota</taxon>
        <taxon>Pezizomycotina</taxon>
        <taxon>Eurotiomycetes</taxon>
        <taxon>Eurotiomycetidae</taxon>
        <taxon>Eurotiales</taxon>
        <taxon>Aspergillaceae</taxon>
        <taxon>Penicillium</taxon>
    </lineage>
</organism>
<sequence length="81" mass="8928">MSLPVHPSARLPLDRHRQLAPSASVKVSPLCLGAMNFGDAWKEKLGECGKETTFAILDYFVSQGGNFIDTANNYQNEESEK</sequence>
<reference evidence="5" key="1">
    <citation type="submission" date="2021-07" db="EMBL/GenBank/DDBJ databases">
        <authorList>
            <person name="Branca A.L. A."/>
        </authorList>
    </citation>
    <scope>NUCLEOTIDE SEQUENCE</scope>
</reference>
<protein>
    <recommendedName>
        <fullName evidence="4">NADP-dependent oxidoreductase domain-containing protein</fullName>
    </recommendedName>
</protein>
<evidence type="ECO:0000256" key="1">
    <source>
        <dbReference type="ARBA" id="ARBA00022857"/>
    </source>
</evidence>
<evidence type="ECO:0000313" key="5">
    <source>
        <dbReference type="EMBL" id="CAG8066305.1"/>
    </source>
</evidence>
<evidence type="ECO:0000256" key="2">
    <source>
        <dbReference type="ARBA" id="ARBA00023002"/>
    </source>
</evidence>
<accession>A0A9W4HN66</accession>
<name>A0A9W4HN66_PENOL</name>
<keyword evidence="1" id="KW-0521">NADP</keyword>
<dbReference type="Gene3D" id="3.20.20.100">
    <property type="entry name" value="NADP-dependent oxidoreductase domain"/>
    <property type="match status" value="1"/>
</dbReference>
<dbReference type="InterPro" id="IPR050523">
    <property type="entry name" value="AKR_Detox_Biosynth"/>
</dbReference>
<dbReference type="OrthoDB" id="48988at2759"/>
<gene>
    <name evidence="5" type="ORF">POLS_LOCUS3688</name>
</gene>
<dbReference type="SUPFAM" id="SSF51430">
    <property type="entry name" value="NAD(P)-linked oxidoreductase"/>
    <property type="match status" value="1"/>
</dbReference>
<dbReference type="AlphaFoldDB" id="A0A9W4HN66"/>